<evidence type="ECO:0000313" key="1">
    <source>
        <dbReference type="EMBL" id="GBM62671.1"/>
    </source>
</evidence>
<keyword evidence="2" id="KW-1185">Reference proteome</keyword>
<accession>A0A4Y2HBM6</accession>
<organism evidence="1 2">
    <name type="scientific">Araneus ventricosus</name>
    <name type="common">Orbweaver spider</name>
    <name type="synonym">Epeira ventricosa</name>
    <dbReference type="NCBI Taxonomy" id="182803"/>
    <lineage>
        <taxon>Eukaryota</taxon>
        <taxon>Metazoa</taxon>
        <taxon>Ecdysozoa</taxon>
        <taxon>Arthropoda</taxon>
        <taxon>Chelicerata</taxon>
        <taxon>Arachnida</taxon>
        <taxon>Araneae</taxon>
        <taxon>Araneomorphae</taxon>
        <taxon>Entelegynae</taxon>
        <taxon>Araneoidea</taxon>
        <taxon>Araneidae</taxon>
        <taxon>Araneus</taxon>
    </lineage>
</organism>
<sequence length="105" mass="12160">MTIPRALSNRITLVPIPLRSLKLPLQDVNMLHWPAKSPDLPPIDHVWDNMDDKTSVIQNQHGPFLIWLNKLDRHGTPSHKTAYGIHKSECIRVCTLPFKILRLWL</sequence>
<name>A0A4Y2HBM6_ARAVE</name>
<dbReference type="Gene3D" id="3.30.420.10">
    <property type="entry name" value="Ribonuclease H-like superfamily/Ribonuclease H"/>
    <property type="match status" value="1"/>
</dbReference>
<dbReference type="EMBL" id="BGPR01001829">
    <property type="protein sequence ID" value="GBM62671.1"/>
    <property type="molecule type" value="Genomic_DNA"/>
</dbReference>
<reference evidence="1 2" key="1">
    <citation type="journal article" date="2019" name="Sci. Rep.">
        <title>Orb-weaving spider Araneus ventricosus genome elucidates the spidroin gene catalogue.</title>
        <authorList>
            <person name="Kono N."/>
            <person name="Nakamura H."/>
            <person name="Ohtoshi R."/>
            <person name="Moran D.A.P."/>
            <person name="Shinohara A."/>
            <person name="Yoshida Y."/>
            <person name="Fujiwara M."/>
            <person name="Mori M."/>
            <person name="Tomita M."/>
            <person name="Arakawa K."/>
        </authorList>
    </citation>
    <scope>NUCLEOTIDE SEQUENCE [LARGE SCALE GENOMIC DNA]</scope>
</reference>
<dbReference type="AlphaFoldDB" id="A0A4Y2HBM6"/>
<evidence type="ECO:0000313" key="2">
    <source>
        <dbReference type="Proteomes" id="UP000499080"/>
    </source>
</evidence>
<dbReference type="GO" id="GO:0003676">
    <property type="term" value="F:nucleic acid binding"/>
    <property type="evidence" value="ECO:0007669"/>
    <property type="project" value="InterPro"/>
</dbReference>
<protein>
    <submittedName>
        <fullName evidence="1">Uncharacterized protein</fullName>
    </submittedName>
</protein>
<dbReference type="Proteomes" id="UP000499080">
    <property type="component" value="Unassembled WGS sequence"/>
</dbReference>
<proteinExistence type="predicted"/>
<comment type="caution">
    <text evidence="1">The sequence shown here is derived from an EMBL/GenBank/DDBJ whole genome shotgun (WGS) entry which is preliminary data.</text>
</comment>
<dbReference type="InterPro" id="IPR036397">
    <property type="entry name" value="RNaseH_sf"/>
</dbReference>
<gene>
    <name evidence="1" type="ORF">AVEN_257270_1</name>
</gene>